<dbReference type="GO" id="GO:0020037">
    <property type="term" value="F:heme binding"/>
    <property type="evidence" value="ECO:0007669"/>
    <property type="project" value="InterPro"/>
</dbReference>
<evidence type="ECO:0000256" key="7">
    <source>
        <dbReference type="ARBA" id="ARBA00022723"/>
    </source>
</evidence>
<comment type="similarity">
    <text evidence="5">Belongs to the cytochrome P450 family.</text>
</comment>
<keyword evidence="8" id="KW-0256">Endoplasmic reticulum</keyword>
<dbReference type="InterPro" id="IPR001128">
    <property type="entry name" value="Cyt_P450"/>
</dbReference>
<keyword evidence="11 14" id="KW-0408">Iron</keyword>
<dbReference type="Gene3D" id="1.10.630.10">
    <property type="entry name" value="Cytochrome P450"/>
    <property type="match status" value="1"/>
</dbReference>
<dbReference type="SUPFAM" id="SSF48264">
    <property type="entry name" value="Cytochrome P450"/>
    <property type="match status" value="1"/>
</dbReference>
<keyword evidence="12" id="KW-0503">Monooxygenase</keyword>
<feature type="binding site" description="axial binding residue" evidence="14">
    <location>
        <position position="373"/>
    </location>
    <ligand>
        <name>heme</name>
        <dbReference type="ChEBI" id="CHEBI:30413"/>
    </ligand>
    <ligandPart>
        <name>Fe</name>
        <dbReference type="ChEBI" id="CHEBI:18248"/>
    </ligandPart>
</feature>
<dbReference type="PRINTS" id="PR00463">
    <property type="entry name" value="EP450I"/>
</dbReference>
<dbReference type="InterPro" id="IPR002401">
    <property type="entry name" value="Cyt_P450_E_grp-I"/>
</dbReference>
<evidence type="ECO:0000313" key="16">
    <source>
        <dbReference type="Proteomes" id="UP000292052"/>
    </source>
</evidence>
<keyword evidence="10" id="KW-0560">Oxidoreductase</keyword>
<keyword evidence="16" id="KW-1185">Reference proteome</keyword>
<keyword evidence="6 14" id="KW-0349">Heme</keyword>
<dbReference type="GO" id="GO:0005789">
    <property type="term" value="C:endoplasmic reticulum membrane"/>
    <property type="evidence" value="ECO:0007669"/>
    <property type="project" value="UniProtKB-SubCell"/>
</dbReference>
<proteinExistence type="inferred from homology"/>
<dbReference type="InterPro" id="IPR050196">
    <property type="entry name" value="Cytochrome_P450_Monoox"/>
</dbReference>
<evidence type="ECO:0000256" key="10">
    <source>
        <dbReference type="ARBA" id="ARBA00023002"/>
    </source>
</evidence>
<comment type="caution">
    <text evidence="15">The sequence shown here is derived from an EMBL/GenBank/DDBJ whole genome shotgun (WGS) entry which is preliminary data.</text>
</comment>
<dbReference type="Pfam" id="PF00067">
    <property type="entry name" value="p450"/>
    <property type="match status" value="1"/>
</dbReference>
<reference evidence="15 16" key="1">
    <citation type="submission" date="2017-03" db="EMBL/GenBank/DDBJ databases">
        <title>Genome of the blue death feigning beetle - Asbolus verrucosus.</title>
        <authorList>
            <person name="Rider S.D."/>
        </authorList>
    </citation>
    <scope>NUCLEOTIDE SEQUENCE [LARGE SCALE GENOMIC DNA]</scope>
    <source>
        <strain evidence="15">Butters</strain>
        <tissue evidence="15">Head and leg muscle</tissue>
    </source>
</reference>
<keyword evidence="13" id="KW-0472">Membrane</keyword>
<evidence type="ECO:0000256" key="13">
    <source>
        <dbReference type="ARBA" id="ARBA00023136"/>
    </source>
</evidence>
<dbReference type="EMBL" id="QDEB01080793">
    <property type="protein sequence ID" value="RZC34351.1"/>
    <property type="molecule type" value="Genomic_DNA"/>
</dbReference>
<evidence type="ECO:0000256" key="8">
    <source>
        <dbReference type="ARBA" id="ARBA00022824"/>
    </source>
</evidence>
<evidence type="ECO:0000256" key="4">
    <source>
        <dbReference type="ARBA" id="ARBA00004406"/>
    </source>
</evidence>
<comment type="cofactor">
    <cofactor evidence="1 14">
        <name>heme</name>
        <dbReference type="ChEBI" id="CHEBI:30413"/>
    </cofactor>
</comment>
<sequence length="432" mass="50152">MMEMCKKYKPIGKLWVGLDLMITVTQPKDIELLTETFLDKSQQYKVIKEGLGDGLITASVEKWKLHREAIIHNFDENILSSYTKVFVKHAKILANTLKKDYVKTRFDVYWKFFGCTFDIICESCIDLNFDSVQQNQYMLWIARSTEITGHRLFHPLHQIDILWDLGSVSNELTLISWGIVKFVRQIVARIKFQNLGKNQDEIPQNFINNLMTLTYDKKIWTEEELVDETQTILAAGTNSTALTNSFFMLMMAIHQDVQEKIYQELFTIFGEDNRDVTLEDLAQMTYLERSIKETMRLFPAVPIIGRSIDKDFILDGYVLPKGSSLLIPIAVVHRDPSIWKIPLKFDPDRFLPEEFQKIPRGAYMPFGLPPRNCIGSKFAMVSMKVVLSTILRNFRVVSCQYRSIEEIKFRINILIKATNGYGITLESRLKQQ</sequence>
<evidence type="ECO:0000256" key="2">
    <source>
        <dbReference type="ARBA" id="ARBA00003690"/>
    </source>
</evidence>
<dbReference type="STRING" id="1661398.A0A482VN38"/>
<evidence type="ECO:0000313" key="15">
    <source>
        <dbReference type="EMBL" id="RZC34351.1"/>
    </source>
</evidence>
<dbReference type="PANTHER" id="PTHR24291:SF189">
    <property type="entry name" value="CYTOCHROME P450 4C3-RELATED"/>
    <property type="match status" value="1"/>
</dbReference>
<dbReference type="Proteomes" id="UP000292052">
    <property type="component" value="Unassembled WGS sequence"/>
</dbReference>
<evidence type="ECO:0000256" key="12">
    <source>
        <dbReference type="ARBA" id="ARBA00023033"/>
    </source>
</evidence>
<evidence type="ECO:0000256" key="6">
    <source>
        <dbReference type="ARBA" id="ARBA00022617"/>
    </source>
</evidence>
<evidence type="ECO:0000256" key="9">
    <source>
        <dbReference type="ARBA" id="ARBA00022848"/>
    </source>
</evidence>
<dbReference type="GO" id="GO:0005506">
    <property type="term" value="F:iron ion binding"/>
    <property type="evidence" value="ECO:0007669"/>
    <property type="project" value="InterPro"/>
</dbReference>
<evidence type="ECO:0000256" key="11">
    <source>
        <dbReference type="ARBA" id="ARBA00023004"/>
    </source>
</evidence>
<dbReference type="InterPro" id="IPR036396">
    <property type="entry name" value="Cyt_P450_sf"/>
</dbReference>
<evidence type="ECO:0000256" key="14">
    <source>
        <dbReference type="PIRSR" id="PIRSR602401-1"/>
    </source>
</evidence>
<comment type="function">
    <text evidence="2">May be involved in the metabolism of insect hormones and in the breakdown of synthetic insecticides.</text>
</comment>
<name>A0A482VN38_ASBVE</name>
<keyword evidence="9" id="KW-0492">Microsome</keyword>
<accession>A0A482VN38</accession>
<dbReference type="AlphaFoldDB" id="A0A482VN38"/>
<dbReference type="GO" id="GO:0016705">
    <property type="term" value="F:oxidoreductase activity, acting on paired donors, with incorporation or reduction of molecular oxygen"/>
    <property type="evidence" value="ECO:0007669"/>
    <property type="project" value="InterPro"/>
</dbReference>
<dbReference type="OrthoDB" id="1470350at2759"/>
<comment type="subcellular location">
    <subcellularLocation>
        <location evidence="4">Endoplasmic reticulum membrane</location>
        <topology evidence="4">Peripheral membrane protein</topology>
    </subcellularLocation>
    <subcellularLocation>
        <location evidence="3">Microsome membrane</location>
        <topology evidence="3">Peripheral membrane protein</topology>
    </subcellularLocation>
</comment>
<dbReference type="PRINTS" id="PR00385">
    <property type="entry name" value="P450"/>
</dbReference>
<dbReference type="GO" id="GO:0004497">
    <property type="term" value="F:monooxygenase activity"/>
    <property type="evidence" value="ECO:0007669"/>
    <property type="project" value="UniProtKB-KW"/>
</dbReference>
<keyword evidence="7 14" id="KW-0479">Metal-binding</keyword>
<evidence type="ECO:0000256" key="5">
    <source>
        <dbReference type="ARBA" id="ARBA00010617"/>
    </source>
</evidence>
<evidence type="ECO:0000256" key="3">
    <source>
        <dbReference type="ARBA" id="ARBA00004174"/>
    </source>
</evidence>
<evidence type="ECO:0000256" key="1">
    <source>
        <dbReference type="ARBA" id="ARBA00001971"/>
    </source>
</evidence>
<dbReference type="PANTHER" id="PTHR24291">
    <property type="entry name" value="CYTOCHROME P450 FAMILY 4"/>
    <property type="match status" value="1"/>
</dbReference>
<protein>
    <submittedName>
        <fullName evidence="15">p450 domain containing protein</fullName>
    </submittedName>
</protein>
<organism evidence="15 16">
    <name type="scientific">Asbolus verrucosus</name>
    <name type="common">Desert ironclad beetle</name>
    <dbReference type="NCBI Taxonomy" id="1661398"/>
    <lineage>
        <taxon>Eukaryota</taxon>
        <taxon>Metazoa</taxon>
        <taxon>Ecdysozoa</taxon>
        <taxon>Arthropoda</taxon>
        <taxon>Hexapoda</taxon>
        <taxon>Insecta</taxon>
        <taxon>Pterygota</taxon>
        <taxon>Neoptera</taxon>
        <taxon>Endopterygota</taxon>
        <taxon>Coleoptera</taxon>
        <taxon>Polyphaga</taxon>
        <taxon>Cucujiformia</taxon>
        <taxon>Tenebrionidae</taxon>
        <taxon>Pimeliinae</taxon>
        <taxon>Asbolus</taxon>
    </lineage>
</organism>
<gene>
    <name evidence="15" type="ORF">BDFB_009934</name>
</gene>